<feature type="compositionally biased region" description="Polar residues" evidence="6">
    <location>
        <begin position="107"/>
        <end position="138"/>
    </location>
</feature>
<feature type="region of interest" description="Disordered" evidence="6">
    <location>
        <begin position="1"/>
        <end position="155"/>
    </location>
</feature>
<feature type="compositionally biased region" description="Polar residues" evidence="6">
    <location>
        <begin position="455"/>
        <end position="471"/>
    </location>
</feature>
<protein>
    <recommendedName>
        <fullName evidence="8">VASt domain-containing protein</fullName>
    </recommendedName>
</protein>
<evidence type="ECO:0000259" key="8">
    <source>
        <dbReference type="PROSITE" id="PS51778"/>
    </source>
</evidence>
<dbReference type="Pfam" id="PF16016">
    <property type="entry name" value="VASt"/>
    <property type="match status" value="1"/>
</dbReference>
<evidence type="ECO:0000256" key="7">
    <source>
        <dbReference type="SAM" id="Phobius"/>
    </source>
</evidence>
<evidence type="ECO:0000256" key="2">
    <source>
        <dbReference type="ARBA" id="ARBA00006582"/>
    </source>
</evidence>
<accession>A0AAJ0LX68</accession>
<feature type="region of interest" description="Disordered" evidence="6">
    <location>
        <begin position="220"/>
        <end position="368"/>
    </location>
</feature>
<dbReference type="Pfam" id="PF02893">
    <property type="entry name" value="GRAM"/>
    <property type="match status" value="1"/>
</dbReference>
<feature type="region of interest" description="Disordered" evidence="6">
    <location>
        <begin position="717"/>
        <end position="766"/>
    </location>
</feature>
<proteinExistence type="inferred from homology"/>
<feature type="region of interest" description="Disordered" evidence="6">
    <location>
        <begin position="174"/>
        <end position="197"/>
    </location>
</feature>
<feature type="compositionally biased region" description="Basic and acidic residues" evidence="6">
    <location>
        <begin position="251"/>
        <end position="260"/>
    </location>
</feature>
<feature type="compositionally biased region" description="Polar residues" evidence="6">
    <location>
        <begin position="332"/>
        <end position="344"/>
    </location>
</feature>
<dbReference type="GO" id="GO:0005886">
    <property type="term" value="C:plasma membrane"/>
    <property type="evidence" value="ECO:0007669"/>
    <property type="project" value="TreeGrafter"/>
</dbReference>
<feature type="compositionally biased region" description="Basic residues" evidence="6">
    <location>
        <begin position="1022"/>
        <end position="1031"/>
    </location>
</feature>
<evidence type="ECO:0000256" key="4">
    <source>
        <dbReference type="ARBA" id="ARBA00022989"/>
    </source>
</evidence>
<dbReference type="Gene3D" id="2.30.29.30">
    <property type="entry name" value="Pleckstrin-homology domain (PH domain)/Phosphotyrosine-binding domain (PTB)"/>
    <property type="match status" value="1"/>
</dbReference>
<dbReference type="GO" id="GO:0140268">
    <property type="term" value="C:endoplasmic reticulum-plasma membrane contact site"/>
    <property type="evidence" value="ECO:0007669"/>
    <property type="project" value="TreeGrafter"/>
</dbReference>
<feature type="transmembrane region" description="Helical" evidence="7">
    <location>
        <begin position="1076"/>
        <end position="1095"/>
    </location>
</feature>
<comment type="subcellular location">
    <subcellularLocation>
        <location evidence="1">Membrane</location>
        <topology evidence="1">Single-pass membrane protein</topology>
    </subcellularLocation>
</comment>
<dbReference type="GO" id="GO:0032934">
    <property type="term" value="F:sterol binding"/>
    <property type="evidence" value="ECO:0007669"/>
    <property type="project" value="TreeGrafter"/>
</dbReference>
<dbReference type="InterPro" id="IPR051482">
    <property type="entry name" value="Cholesterol_transport"/>
</dbReference>
<feature type="domain" description="VASt" evidence="8">
    <location>
        <begin position="845"/>
        <end position="1017"/>
    </location>
</feature>
<feature type="compositionally biased region" description="Basic and acidic residues" evidence="6">
    <location>
        <begin position="56"/>
        <end position="80"/>
    </location>
</feature>
<feature type="region of interest" description="Disordered" evidence="6">
    <location>
        <begin position="500"/>
        <end position="561"/>
    </location>
</feature>
<dbReference type="InterPro" id="IPR011993">
    <property type="entry name" value="PH-like_dom_sf"/>
</dbReference>
<dbReference type="GO" id="GO:0005789">
    <property type="term" value="C:endoplasmic reticulum membrane"/>
    <property type="evidence" value="ECO:0007669"/>
    <property type="project" value="TreeGrafter"/>
</dbReference>
<feature type="region of interest" description="Disordered" evidence="6">
    <location>
        <begin position="390"/>
        <end position="471"/>
    </location>
</feature>
<keyword evidence="10" id="KW-1185">Reference proteome</keyword>
<gene>
    <name evidence="9" type="ORF">LTR09_000186</name>
</gene>
<feature type="compositionally biased region" description="Basic residues" evidence="6">
    <location>
        <begin position="545"/>
        <end position="554"/>
    </location>
</feature>
<feature type="compositionally biased region" description="Polar residues" evidence="6">
    <location>
        <begin position="511"/>
        <end position="523"/>
    </location>
</feature>
<dbReference type="GO" id="GO:0005739">
    <property type="term" value="C:mitochondrion"/>
    <property type="evidence" value="ECO:0007669"/>
    <property type="project" value="TreeGrafter"/>
</dbReference>
<name>A0AAJ0LX68_9PEZI</name>
<feature type="compositionally biased region" description="Low complexity" evidence="6">
    <location>
        <begin position="184"/>
        <end position="197"/>
    </location>
</feature>
<comment type="similarity">
    <text evidence="2">Belongs to the YSP2 family.</text>
</comment>
<feature type="compositionally biased region" description="Polar residues" evidence="6">
    <location>
        <begin position="269"/>
        <end position="284"/>
    </location>
</feature>
<dbReference type="InterPro" id="IPR004182">
    <property type="entry name" value="GRAM"/>
</dbReference>
<evidence type="ECO:0000256" key="5">
    <source>
        <dbReference type="ARBA" id="ARBA00023136"/>
    </source>
</evidence>
<keyword evidence="5 7" id="KW-0472">Membrane</keyword>
<dbReference type="Proteomes" id="UP001271007">
    <property type="component" value="Unassembled WGS sequence"/>
</dbReference>
<organism evidence="9 10">
    <name type="scientific">Extremus antarcticus</name>
    <dbReference type="NCBI Taxonomy" id="702011"/>
    <lineage>
        <taxon>Eukaryota</taxon>
        <taxon>Fungi</taxon>
        <taxon>Dikarya</taxon>
        <taxon>Ascomycota</taxon>
        <taxon>Pezizomycotina</taxon>
        <taxon>Dothideomycetes</taxon>
        <taxon>Dothideomycetidae</taxon>
        <taxon>Mycosphaerellales</taxon>
        <taxon>Extremaceae</taxon>
        <taxon>Extremus</taxon>
    </lineage>
</organism>
<feature type="compositionally biased region" description="Basic and acidic residues" evidence="6">
    <location>
        <begin position="1032"/>
        <end position="1045"/>
    </location>
</feature>
<feature type="compositionally biased region" description="Low complexity" evidence="6">
    <location>
        <begin position="27"/>
        <end position="39"/>
    </location>
</feature>
<evidence type="ECO:0000256" key="1">
    <source>
        <dbReference type="ARBA" id="ARBA00004167"/>
    </source>
</evidence>
<dbReference type="PANTHER" id="PTHR23319">
    <property type="entry name" value="GRAM DOMAIN CONTAINING 1B, ISOFORM E"/>
    <property type="match status" value="1"/>
</dbReference>
<sequence length="1207" mass="128911">MPAPDFSTPPGRELSKLLRRQGDSKNDSSNSLAESSNSDDPNRESGVGLRPTSSRGMERLADRIRRRSVDDRRGSADSGKRLSSLLPAKLSKLKRTKSSEEIKAEPTPSNDTLLLTGNQSDSSLAQEGSGRSSLLTDDNTSDHEGKPVRPTLSPHASHIGYLTLSSPEINAQTEPVTTENDAVPAPRTAQSASSSSIPQIIEPLDAHSTSSTFPDFKGFGTPGSNAESARAEAAAEEAAYSSHAPAAKVEAIQKSEERPVTPKAASRPRVNTASLPATPPNLNETPTTFVTPPTPTDPNAEFPRRTPRKAVPARQRSDTSSSYDSIKHRRNQSAGLPSRLSQSIPIPLTPHVEETKTPGGTLVQPPPGTGFFSTFFSAAQKTANQLGSSIAIGPNQKSRSSSQLLGDAQGGEEVIPGLESSPDIVEGDRERQPAVDTLGRGDLNLGHLGIAEAPSMTSNGGQPVQNGVTQNGEVSYKTEEEAAARAVSEAYEKPVATAVSEATGAQRPMSIASTDRLTLTGDQTPPKPVADLESIKRSGSVRSKLSGRRRKHRGSSATAGTENTIAAGLTATATGFQNLASSGPGHRLTGFAVASSKRNKDFHSLFRSVPDDDYLIEDYSAALQRDILLHGRLYVSEGHICFSSNILGWVTNLVISFEEVVSVEKKSTAVIFPNAIVIQTLQARNTLASFVARDSTYELIIGIWKISHPNLKSSLNGVSLDNAGTGDKTEVAEPEGSDDENDTGSEDDVYDEDADHDGGSFNDASLAPSIAGSDIGDYVLSRKASGAPLNQGSAQTNGVAAKTNGTAARGFEGTETAVTGAAASVDFPGPPSHEPTQCGESGEHYANTLMDTIIPAPLGKIYSMTFGPASGAFMAKWLVEDQKSRELNFTDDKIGLDNDHKTMTFDYIKPLSGSIGPRQTKCITTNTLVSLDLESAVSIDCSTQTPDVPSGSVFVTKTRYCLMWAPDNTTRFLSTSTVEWSGKSWLKGPIEKGATDGQTEYAKALTAALKAAVTTKPPVKGAPRKGKRKGKKEADTDVVSEERKTSVAPNQQPSSWGPLEPLHAILKPVISLLNPFMTSQVVIAVLTVLLLYTWISPPSRRGGMGINLPGYTSPERLAAYEEIWRREESNLWDWLEDRVGLDNIYVPTGGAGQKDRQKVLAARNMAKKVDDQRMSERQMDDAIRVTEQRLEALKDAVVRKKDGSKAK</sequence>
<dbReference type="PROSITE" id="PS51778">
    <property type="entry name" value="VAST"/>
    <property type="match status" value="1"/>
</dbReference>
<evidence type="ECO:0000313" key="9">
    <source>
        <dbReference type="EMBL" id="KAK3058621.1"/>
    </source>
</evidence>
<reference evidence="9" key="1">
    <citation type="submission" date="2023-04" db="EMBL/GenBank/DDBJ databases">
        <title>Black Yeasts Isolated from many extreme environments.</title>
        <authorList>
            <person name="Coleine C."/>
            <person name="Stajich J.E."/>
            <person name="Selbmann L."/>
        </authorList>
    </citation>
    <scope>NUCLEOTIDE SEQUENCE</scope>
    <source>
        <strain evidence="9">CCFEE 5312</strain>
    </source>
</reference>
<comment type="caution">
    <text evidence="9">The sequence shown here is derived from an EMBL/GenBank/DDBJ whole genome shotgun (WGS) entry which is preliminary data.</text>
</comment>
<keyword evidence="4 7" id="KW-1133">Transmembrane helix</keyword>
<evidence type="ECO:0000256" key="3">
    <source>
        <dbReference type="ARBA" id="ARBA00022692"/>
    </source>
</evidence>
<dbReference type="InterPro" id="IPR031968">
    <property type="entry name" value="VASt"/>
</dbReference>
<feature type="compositionally biased region" description="Low complexity" evidence="6">
    <location>
        <begin position="224"/>
        <end position="247"/>
    </location>
</feature>
<dbReference type="GO" id="GO:0120015">
    <property type="term" value="F:sterol transfer activity"/>
    <property type="evidence" value="ECO:0007669"/>
    <property type="project" value="TreeGrafter"/>
</dbReference>
<dbReference type="AlphaFoldDB" id="A0AAJ0LX68"/>
<feature type="compositionally biased region" description="Acidic residues" evidence="6">
    <location>
        <begin position="732"/>
        <end position="755"/>
    </location>
</feature>
<evidence type="ECO:0000256" key="6">
    <source>
        <dbReference type="SAM" id="MobiDB-lite"/>
    </source>
</evidence>
<evidence type="ECO:0000313" key="10">
    <source>
        <dbReference type="Proteomes" id="UP001271007"/>
    </source>
</evidence>
<dbReference type="CDD" id="cd13220">
    <property type="entry name" value="PH-GRAM_GRAMDC"/>
    <property type="match status" value="1"/>
</dbReference>
<dbReference type="GO" id="GO:0032541">
    <property type="term" value="C:cortical endoplasmic reticulum"/>
    <property type="evidence" value="ECO:0007669"/>
    <property type="project" value="TreeGrafter"/>
</dbReference>
<dbReference type="SMART" id="SM00568">
    <property type="entry name" value="GRAM"/>
    <property type="match status" value="1"/>
</dbReference>
<keyword evidence="3 7" id="KW-0812">Transmembrane</keyword>
<dbReference type="PANTHER" id="PTHR23319:SF4">
    <property type="entry name" value="GRAM DOMAIN CONTAINING 1B, ISOFORM E"/>
    <property type="match status" value="1"/>
</dbReference>
<feature type="compositionally biased region" description="Polar residues" evidence="6">
    <location>
        <begin position="395"/>
        <end position="404"/>
    </location>
</feature>
<dbReference type="GO" id="GO:0032366">
    <property type="term" value="P:intracellular sterol transport"/>
    <property type="evidence" value="ECO:0007669"/>
    <property type="project" value="TreeGrafter"/>
</dbReference>
<feature type="compositionally biased region" description="Basic and acidic residues" evidence="6">
    <location>
        <begin position="13"/>
        <end position="26"/>
    </location>
</feature>
<feature type="region of interest" description="Disordered" evidence="6">
    <location>
        <begin position="1016"/>
        <end position="1055"/>
    </location>
</feature>
<dbReference type="EMBL" id="JAWDJX010000001">
    <property type="protein sequence ID" value="KAK3058621.1"/>
    <property type="molecule type" value="Genomic_DNA"/>
</dbReference>